<evidence type="ECO:0000313" key="3">
    <source>
        <dbReference type="EMBL" id="MFC4909633.1"/>
    </source>
</evidence>
<dbReference type="InterPro" id="IPR018392">
    <property type="entry name" value="LysM"/>
</dbReference>
<dbReference type="Pfam" id="PF01476">
    <property type="entry name" value="LysM"/>
    <property type="match status" value="1"/>
</dbReference>
<evidence type="ECO:0000259" key="2">
    <source>
        <dbReference type="PROSITE" id="PS51782"/>
    </source>
</evidence>
<comment type="caution">
    <text evidence="3">The sequence shown here is derived from an EMBL/GenBank/DDBJ whole genome shotgun (WGS) entry which is preliminary data.</text>
</comment>
<sequence length="235" mass="25575">MAGGRTSHVKATLSVHEPPAGDSTTPGGVIKKIPFQFNPAQLEITRSAQWRYTPTVASRVAGKAEFLGSDQQSLDLEMFLDSSDKPGDSKVRKAVETLFSCLRVTPSSLPDRPSPPWVIFEWGKFDTVRFVAYVQQVSASYTLFDATGEPIRATCRVSLAEIPQLTAGQNPTSGALSARRVHRLVAGDTLASLAWREYGDATAWRVIAEANGIDDPMRLRPGRELLLPAADEIHA</sequence>
<dbReference type="Gene3D" id="3.10.350.10">
    <property type="entry name" value="LysM domain"/>
    <property type="match status" value="1"/>
</dbReference>
<reference evidence="4" key="1">
    <citation type="journal article" date="2019" name="Int. J. Syst. Evol. Microbiol.">
        <title>The Global Catalogue of Microorganisms (GCM) 10K type strain sequencing project: providing services to taxonomists for standard genome sequencing and annotation.</title>
        <authorList>
            <consortium name="The Broad Institute Genomics Platform"/>
            <consortium name="The Broad Institute Genome Sequencing Center for Infectious Disease"/>
            <person name="Wu L."/>
            <person name="Ma J."/>
        </authorList>
    </citation>
    <scope>NUCLEOTIDE SEQUENCE [LARGE SCALE GENOMIC DNA]</scope>
    <source>
        <strain evidence="4">KLKA75</strain>
    </source>
</reference>
<organism evidence="3 4">
    <name type="scientific">Actinomadura gamaensis</name>
    <dbReference type="NCBI Taxonomy" id="1763541"/>
    <lineage>
        <taxon>Bacteria</taxon>
        <taxon>Bacillati</taxon>
        <taxon>Actinomycetota</taxon>
        <taxon>Actinomycetes</taxon>
        <taxon>Streptosporangiales</taxon>
        <taxon>Thermomonosporaceae</taxon>
        <taxon>Actinomadura</taxon>
    </lineage>
</organism>
<accession>A0ABV9TZP6</accession>
<dbReference type="InterPro" id="IPR045361">
    <property type="entry name" value="CIS_tube_prot_N"/>
</dbReference>
<feature type="domain" description="LysM" evidence="2">
    <location>
        <begin position="180"/>
        <end position="227"/>
    </location>
</feature>
<dbReference type="InterPro" id="IPR036779">
    <property type="entry name" value="LysM_dom_sf"/>
</dbReference>
<dbReference type="PROSITE" id="PS51782">
    <property type="entry name" value="LYSM"/>
    <property type="match status" value="1"/>
</dbReference>
<evidence type="ECO:0000313" key="4">
    <source>
        <dbReference type="Proteomes" id="UP001595872"/>
    </source>
</evidence>
<feature type="region of interest" description="Disordered" evidence="1">
    <location>
        <begin position="1"/>
        <end position="28"/>
    </location>
</feature>
<dbReference type="Pfam" id="PF19266">
    <property type="entry name" value="CIS_tube"/>
    <property type="match status" value="1"/>
</dbReference>
<evidence type="ECO:0000256" key="1">
    <source>
        <dbReference type="SAM" id="MobiDB-lite"/>
    </source>
</evidence>
<gene>
    <name evidence="3" type="ORF">ACFPCY_20080</name>
</gene>
<keyword evidence="4" id="KW-1185">Reference proteome</keyword>
<protein>
    <submittedName>
        <fullName evidence="3">LysM peptidoglycan-binding domain-containing protein</fullName>
    </submittedName>
</protein>
<proteinExistence type="predicted"/>
<name>A0ABV9TZP6_9ACTN</name>
<dbReference type="Proteomes" id="UP001595872">
    <property type="component" value="Unassembled WGS sequence"/>
</dbReference>
<dbReference type="RefSeq" id="WP_378257285.1">
    <property type="nucleotide sequence ID" value="NZ_JBHSIT010000005.1"/>
</dbReference>
<dbReference type="EMBL" id="JBHSIT010000005">
    <property type="protein sequence ID" value="MFC4909633.1"/>
    <property type="molecule type" value="Genomic_DNA"/>
</dbReference>